<dbReference type="AlphaFoldDB" id="A0A8J3RLR6"/>
<keyword evidence="2" id="KW-1185">Reference proteome</keyword>
<gene>
    <name evidence="1" type="ORF">Plo01_25660</name>
</gene>
<evidence type="ECO:0000313" key="1">
    <source>
        <dbReference type="EMBL" id="GIH76137.1"/>
    </source>
</evidence>
<sequence>MSAELKKLIADFGKLPKSMRAEIRASAKEIGDPVLQEVRRRASWSSRIPAATRISVRFGARTSGVTVRTSAKKAPHARPYEHGGERGTFRVPVFRQKGRRTPWVDRAARPFFTPGVIAAQDGVADAFRQIVVRVGLKNGWHY</sequence>
<dbReference type="RefSeq" id="WP_203890749.1">
    <property type="nucleotide sequence ID" value="NZ_BOOH01000019.1"/>
</dbReference>
<name>A0A8J3RLR6_9ACTN</name>
<proteinExistence type="predicted"/>
<dbReference type="Proteomes" id="UP000616724">
    <property type="component" value="Unassembled WGS sequence"/>
</dbReference>
<dbReference type="EMBL" id="BOOH01000019">
    <property type="protein sequence ID" value="GIH76137.1"/>
    <property type="molecule type" value="Genomic_DNA"/>
</dbReference>
<accession>A0A8J3RLR6</accession>
<protein>
    <recommendedName>
        <fullName evidence="3">HK97 gp10 family phage protein</fullName>
    </recommendedName>
</protein>
<reference evidence="1 2" key="1">
    <citation type="submission" date="2021-01" db="EMBL/GenBank/DDBJ databases">
        <title>Whole genome shotgun sequence of Planobispora longispora NBRC 13918.</title>
        <authorList>
            <person name="Komaki H."/>
            <person name="Tamura T."/>
        </authorList>
    </citation>
    <scope>NUCLEOTIDE SEQUENCE [LARGE SCALE GENOMIC DNA]</scope>
    <source>
        <strain evidence="1 2">NBRC 13918</strain>
    </source>
</reference>
<evidence type="ECO:0008006" key="3">
    <source>
        <dbReference type="Google" id="ProtNLM"/>
    </source>
</evidence>
<comment type="caution">
    <text evidence="1">The sequence shown here is derived from an EMBL/GenBank/DDBJ whole genome shotgun (WGS) entry which is preliminary data.</text>
</comment>
<organism evidence="1 2">
    <name type="scientific">Planobispora longispora</name>
    <dbReference type="NCBI Taxonomy" id="28887"/>
    <lineage>
        <taxon>Bacteria</taxon>
        <taxon>Bacillati</taxon>
        <taxon>Actinomycetota</taxon>
        <taxon>Actinomycetes</taxon>
        <taxon>Streptosporangiales</taxon>
        <taxon>Streptosporangiaceae</taxon>
        <taxon>Planobispora</taxon>
    </lineage>
</organism>
<evidence type="ECO:0000313" key="2">
    <source>
        <dbReference type="Proteomes" id="UP000616724"/>
    </source>
</evidence>